<dbReference type="EMBL" id="BIFH01000027">
    <property type="protein sequence ID" value="GCD98241.1"/>
    <property type="molecule type" value="Genomic_DNA"/>
</dbReference>
<feature type="signal peptide" evidence="4">
    <location>
        <begin position="1"/>
        <end position="48"/>
    </location>
</feature>
<dbReference type="PANTHER" id="PTHR34700">
    <property type="entry name" value="POTASSIUM BINDING PROTEIN KBP"/>
    <property type="match status" value="1"/>
</dbReference>
<dbReference type="Pfam" id="PF01476">
    <property type="entry name" value="LysM"/>
    <property type="match status" value="1"/>
</dbReference>
<dbReference type="PANTHER" id="PTHR34700:SF4">
    <property type="entry name" value="PHAGE-LIKE ELEMENT PBSX PROTEIN XKDP"/>
    <property type="match status" value="1"/>
</dbReference>
<dbReference type="Gene3D" id="1.10.530.10">
    <property type="match status" value="1"/>
</dbReference>
<dbReference type="InterPro" id="IPR010618">
    <property type="entry name" value="RPF"/>
</dbReference>
<comment type="similarity">
    <text evidence="1">Belongs to the transglycosylase family. Rpf subfamily.</text>
</comment>
<keyword evidence="7" id="KW-1185">Reference proteome</keyword>
<evidence type="ECO:0000256" key="2">
    <source>
        <dbReference type="ARBA" id="ARBA00022801"/>
    </source>
</evidence>
<sequence>MSLRNAFGRTNTHRGMGRTQRRLRTATIVGVVAATPLVGLATATSAGAATTSTWDKVAECESGGNWSINTGNGYYGGLQFTQSTWRANGGTGSPQGASKAEQIRVAENVLKSQGPGAWPVCSKKAGLTRGGGSPSDSGSTTSSKKASTPKSTTAKTTPKKAAVAPQSETPKKSAPVTKSEPTTAKVETTTTATEGTYVVKTGDTLSAIAAANNVGGGWQSLYAKNQGVVGTNPDLILPGQKLVLR</sequence>
<reference evidence="6 7" key="1">
    <citation type="submission" date="2018-12" db="EMBL/GenBank/DDBJ databases">
        <title>Draft genome sequence of Embleya hyalina NBRC 13850T.</title>
        <authorList>
            <person name="Komaki H."/>
            <person name="Hosoyama A."/>
            <person name="Kimura A."/>
            <person name="Ichikawa N."/>
            <person name="Tamura T."/>
        </authorList>
    </citation>
    <scope>NUCLEOTIDE SEQUENCE [LARGE SCALE GENOMIC DNA]</scope>
    <source>
        <strain evidence="6 7">NBRC 13850</strain>
    </source>
</reference>
<dbReference type="SMART" id="SM00257">
    <property type="entry name" value="LysM"/>
    <property type="match status" value="1"/>
</dbReference>
<feature type="chain" id="PRO_5018996075" evidence="4">
    <location>
        <begin position="49"/>
        <end position="245"/>
    </location>
</feature>
<evidence type="ECO:0000256" key="3">
    <source>
        <dbReference type="SAM" id="MobiDB-lite"/>
    </source>
</evidence>
<evidence type="ECO:0000313" key="7">
    <source>
        <dbReference type="Proteomes" id="UP000286931"/>
    </source>
</evidence>
<accession>A0A401YUI7</accession>
<dbReference type="PROSITE" id="PS51782">
    <property type="entry name" value="LYSM"/>
    <property type="match status" value="1"/>
</dbReference>
<dbReference type="Pfam" id="PF06737">
    <property type="entry name" value="Transglycosylas"/>
    <property type="match status" value="1"/>
</dbReference>
<proteinExistence type="inferred from homology"/>
<dbReference type="RefSeq" id="WP_281290547.1">
    <property type="nucleotide sequence ID" value="NZ_BIFH01000027.1"/>
</dbReference>
<gene>
    <name evidence="6" type="ORF">EHYA_05944</name>
</gene>
<evidence type="ECO:0000256" key="4">
    <source>
        <dbReference type="SAM" id="SignalP"/>
    </source>
</evidence>
<dbReference type="Proteomes" id="UP000286931">
    <property type="component" value="Unassembled WGS sequence"/>
</dbReference>
<dbReference type="GO" id="GO:0016787">
    <property type="term" value="F:hydrolase activity"/>
    <property type="evidence" value="ECO:0007669"/>
    <property type="project" value="UniProtKB-KW"/>
</dbReference>
<evidence type="ECO:0000259" key="5">
    <source>
        <dbReference type="PROSITE" id="PS51782"/>
    </source>
</evidence>
<protein>
    <submittedName>
        <fullName evidence="6">Transglycosylase</fullName>
    </submittedName>
</protein>
<dbReference type="InterPro" id="IPR023346">
    <property type="entry name" value="Lysozyme-like_dom_sf"/>
</dbReference>
<organism evidence="6 7">
    <name type="scientific">Embleya hyalina</name>
    <dbReference type="NCBI Taxonomy" id="516124"/>
    <lineage>
        <taxon>Bacteria</taxon>
        <taxon>Bacillati</taxon>
        <taxon>Actinomycetota</taxon>
        <taxon>Actinomycetes</taxon>
        <taxon>Kitasatosporales</taxon>
        <taxon>Streptomycetaceae</taxon>
        <taxon>Embleya</taxon>
    </lineage>
</organism>
<comment type="caution">
    <text evidence="6">The sequence shown here is derived from an EMBL/GenBank/DDBJ whole genome shotgun (WGS) entry which is preliminary data.</text>
</comment>
<dbReference type="InterPro" id="IPR018392">
    <property type="entry name" value="LysM"/>
</dbReference>
<dbReference type="AlphaFoldDB" id="A0A401YUI7"/>
<feature type="domain" description="LysM" evidence="5">
    <location>
        <begin position="195"/>
        <end position="244"/>
    </location>
</feature>
<feature type="region of interest" description="Disordered" evidence="3">
    <location>
        <begin position="110"/>
        <end position="188"/>
    </location>
</feature>
<dbReference type="InterPro" id="IPR036779">
    <property type="entry name" value="LysM_dom_sf"/>
</dbReference>
<dbReference type="Gene3D" id="3.10.350.10">
    <property type="entry name" value="LysM domain"/>
    <property type="match status" value="1"/>
</dbReference>
<keyword evidence="2" id="KW-0378">Hydrolase</keyword>
<name>A0A401YUI7_9ACTN</name>
<dbReference type="CDD" id="cd13925">
    <property type="entry name" value="RPF"/>
    <property type="match status" value="1"/>
</dbReference>
<dbReference type="CDD" id="cd00118">
    <property type="entry name" value="LysM"/>
    <property type="match status" value="1"/>
</dbReference>
<keyword evidence="4" id="KW-0732">Signal</keyword>
<feature type="compositionally biased region" description="Low complexity" evidence="3">
    <location>
        <begin position="134"/>
        <end position="162"/>
    </location>
</feature>
<dbReference type="InterPro" id="IPR052196">
    <property type="entry name" value="Bact_Kbp"/>
</dbReference>
<dbReference type="SUPFAM" id="SSF54106">
    <property type="entry name" value="LysM domain"/>
    <property type="match status" value="1"/>
</dbReference>
<dbReference type="SUPFAM" id="SSF53955">
    <property type="entry name" value="Lysozyme-like"/>
    <property type="match status" value="1"/>
</dbReference>
<evidence type="ECO:0000256" key="1">
    <source>
        <dbReference type="ARBA" id="ARBA00010830"/>
    </source>
</evidence>
<evidence type="ECO:0000313" key="6">
    <source>
        <dbReference type="EMBL" id="GCD98241.1"/>
    </source>
</evidence>